<comment type="catalytic activity">
    <reaction evidence="5">
        <text>Hydrolysis of terminal non-reducing N-acetyl-D-glucosamine residues in N-acetyl-alpha-D-glucosaminides.</text>
        <dbReference type="EC" id="3.2.1.50"/>
    </reaction>
</comment>
<evidence type="ECO:0000256" key="1">
    <source>
        <dbReference type="ARBA" id="ARBA00022729"/>
    </source>
</evidence>
<dbReference type="EC" id="3.2.1.50" evidence="7"/>
<gene>
    <name evidence="12" type="ORF">CAPTEDRAFT_144379</name>
</gene>
<evidence type="ECO:0000256" key="8">
    <source>
        <dbReference type="ARBA" id="ARBA00072202"/>
    </source>
</evidence>
<keyword evidence="4" id="KW-0326">Glycosidase</keyword>
<evidence type="ECO:0000256" key="6">
    <source>
        <dbReference type="ARBA" id="ARBA00060996"/>
    </source>
</evidence>
<evidence type="ECO:0000256" key="7">
    <source>
        <dbReference type="ARBA" id="ARBA00066522"/>
    </source>
</evidence>
<dbReference type="InterPro" id="IPR007781">
    <property type="entry name" value="NAGLU"/>
</dbReference>
<protein>
    <recommendedName>
        <fullName evidence="8">Alpha-N-acetylglucosaminidase</fullName>
        <ecNumber evidence="7">3.2.1.50</ecNumber>
    </recommendedName>
</protein>
<dbReference type="Gene3D" id="3.30.379.10">
    <property type="entry name" value="Chitobiase/beta-hexosaminidase domain 2-like"/>
    <property type="match status" value="1"/>
</dbReference>
<accession>R7THC8</accession>
<dbReference type="GO" id="GO:0004561">
    <property type="term" value="F:alpha-N-acetylglucosaminidase activity"/>
    <property type="evidence" value="ECO:0007669"/>
    <property type="project" value="UniProtKB-EC"/>
</dbReference>
<feature type="domain" description="Alpha-N-acetylglucosaminidase C-terminal" evidence="11">
    <location>
        <begin position="455"/>
        <end position="700"/>
    </location>
</feature>
<evidence type="ECO:0000259" key="11">
    <source>
        <dbReference type="Pfam" id="PF12972"/>
    </source>
</evidence>
<dbReference type="STRING" id="283909.R7THC8"/>
<dbReference type="InterPro" id="IPR029018">
    <property type="entry name" value="Hex-like_dom2"/>
</dbReference>
<dbReference type="Gene3D" id="3.20.20.80">
    <property type="entry name" value="Glycosidases"/>
    <property type="match status" value="1"/>
</dbReference>
<evidence type="ECO:0000256" key="5">
    <source>
        <dbReference type="ARBA" id="ARBA00052030"/>
    </source>
</evidence>
<dbReference type="EMBL" id="KB309839">
    <property type="protein sequence ID" value="ELT93213.1"/>
    <property type="molecule type" value="Genomic_DNA"/>
</dbReference>
<evidence type="ECO:0000256" key="3">
    <source>
        <dbReference type="ARBA" id="ARBA00023180"/>
    </source>
</evidence>
<evidence type="ECO:0000313" key="12">
    <source>
        <dbReference type="EMBL" id="ELT93213.1"/>
    </source>
</evidence>
<evidence type="ECO:0000256" key="4">
    <source>
        <dbReference type="ARBA" id="ARBA00023295"/>
    </source>
</evidence>
<name>R7THC8_CAPTE</name>
<dbReference type="OMA" id="YGQPFVW"/>
<dbReference type="InterPro" id="IPR024733">
    <property type="entry name" value="NAGLU_tim-barrel"/>
</dbReference>
<dbReference type="HOGENOM" id="CLU_011988_2_1_1"/>
<dbReference type="FunFam" id="3.20.20.80:FF:000107">
    <property type="entry name" value="Alpha-N-acetylglucosaminidase family"/>
    <property type="match status" value="1"/>
</dbReference>
<dbReference type="InterPro" id="IPR024240">
    <property type="entry name" value="NAGLU_N"/>
</dbReference>
<dbReference type="AlphaFoldDB" id="R7THC8"/>
<sequence length="718" mass="82311">LDAIRAEADVDTQAEATRDLIRRLIDDRADEFEVDIQLDFNHADDRDIFKLANIGAKVHITASTGVAAAWGFYYYLREYCGCQVTWAGVQTELPAVLPSLPPTGITITANDRFRYYQNVCTVSYSFVWWDWKRWEREIDWMALHSINLPLAFNAQEAIWQRVYLKMGFTNEELDAHFGGPAFLAWSRMGNMRGWGGPLSTNWHHQQILLQHRILKRMRDLGMTPALPAFAGHVPANITRLFPRVKVSKLGDWGRFNSTYCCTTLLDVEDPLFKEIGKAFIDEYTREFGTDHVYNTDTFNEMTPASSDPSYLTKAGQAVYSGMVSSDSKAIWLMQGWLFLSDFWKPPQAKALLTSVPQGKMLVLDLYSEVNPQYPRLQSYYGQPFIWCMLHNFGGTLPMYGAIESVNQGPFEGRSFVNSTMVGIGLTPEGINQNEVMYEFMMENSFRSQPVELTEWFDKYATRRYASRNANARAAWQIFKRTVYNCSDGVKHHNKNIPVCRPSRKNKIDVWYDVEDFFKGWDLMIAASKEVDSPLFRYDLVDVSRQALQVISITYYNQILTSYKQKNLTSLASSGNDLLHLLDDMDTVLATDSHFLLGAWIAGAHRNGVTPEEKALYEFNARNQVTLWGPDANILDYANKQWAGLVADYYHERWELFIDELKKSLENKTSFDEKKFQKDVFEKAESPFTYRTNVYPETGTGGCTCCTDFAVMGEELRGN</sequence>
<dbReference type="Pfam" id="PF05089">
    <property type="entry name" value="NAGLU"/>
    <property type="match status" value="1"/>
</dbReference>
<keyword evidence="1" id="KW-0732">Signal</keyword>
<proteinExistence type="inferred from homology"/>
<dbReference type="PANTHER" id="PTHR12872:SF1">
    <property type="entry name" value="ALPHA-N-ACETYLGLUCOSAMINIDASE"/>
    <property type="match status" value="1"/>
</dbReference>
<feature type="domain" description="Alpha-N-acetylglucosaminidase N-terminal" evidence="10">
    <location>
        <begin position="16"/>
        <end position="98"/>
    </location>
</feature>
<evidence type="ECO:0000256" key="2">
    <source>
        <dbReference type="ARBA" id="ARBA00022801"/>
    </source>
</evidence>
<organism evidence="12">
    <name type="scientific">Capitella teleta</name>
    <name type="common">Polychaete worm</name>
    <dbReference type="NCBI Taxonomy" id="283909"/>
    <lineage>
        <taxon>Eukaryota</taxon>
        <taxon>Metazoa</taxon>
        <taxon>Spiralia</taxon>
        <taxon>Lophotrochozoa</taxon>
        <taxon>Annelida</taxon>
        <taxon>Polychaeta</taxon>
        <taxon>Sedentaria</taxon>
        <taxon>Scolecida</taxon>
        <taxon>Capitellidae</taxon>
        <taxon>Capitella</taxon>
    </lineage>
</organism>
<keyword evidence="3" id="KW-0325">Glycoprotein</keyword>
<feature type="non-terminal residue" evidence="12">
    <location>
        <position position="1"/>
    </location>
</feature>
<dbReference type="OrthoDB" id="64736at2759"/>
<dbReference type="InterPro" id="IPR024732">
    <property type="entry name" value="NAGLU_C"/>
</dbReference>
<dbReference type="GO" id="GO:0048731">
    <property type="term" value="P:system development"/>
    <property type="evidence" value="ECO:0007669"/>
    <property type="project" value="UniProtKB-ARBA"/>
</dbReference>
<feature type="domain" description="Alpha-N-acetylglucosaminidase tim-barrel" evidence="9">
    <location>
        <begin position="114"/>
        <end position="446"/>
    </location>
</feature>
<dbReference type="Pfam" id="PF12971">
    <property type="entry name" value="NAGLU_N"/>
    <property type="match status" value="1"/>
</dbReference>
<reference evidence="12" key="1">
    <citation type="journal article" date="2013" name="Nature">
        <title>Insights into bilaterian evolution from three spiralian genomes.</title>
        <authorList>
            <person name="Simakov O."/>
            <person name="Marletaz F."/>
            <person name="Cho S.J."/>
            <person name="Edsinger-Gonzales E."/>
            <person name="Havlak P."/>
            <person name="Hellsten U."/>
            <person name="Kuo D.H."/>
            <person name="Larsson T."/>
            <person name="Lv J."/>
            <person name="Arendt D."/>
            <person name="Savage R."/>
            <person name="Osoegawa K."/>
            <person name="de Jong P."/>
            <person name="Grimwood J."/>
            <person name="Chapman J.A."/>
            <person name="Shapiro H."/>
            <person name="Aerts A."/>
            <person name="Otillar R.P."/>
            <person name="Terry A.Y."/>
            <person name="Boore J.L."/>
            <person name="Grigoriev I.V."/>
            <person name="Lindberg D.R."/>
            <person name="Seaver E.C."/>
            <person name="Weisblat D.A."/>
            <person name="Putnam N.H."/>
            <person name="Rokhsar D.S."/>
        </authorList>
    </citation>
    <scope>NUCLEOTIDE SEQUENCE</scope>
    <source>
        <strain evidence="12">I ESC-2004</strain>
    </source>
</reference>
<dbReference type="Gene3D" id="1.20.120.670">
    <property type="entry name" value="N-acetyl-b-d-glucoasminidase"/>
    <property type="match status" value="1"/>
</dbReference>
<dbReference type="PANTHER" id="PTHR12872">
    <property type="entry name" value="ALPHA-N-ACETYLGLUCOSAMINIDASE"/>
    <property type="match status" value="1"/>
</dbReference>
<evidence type="ECO:0000259" key="9">
    <source>
        <dbReference type="Pfam" id="PF05089"/>
    </source>
</evidence>
<comment type="similarity">
    <text evidence="6">Belongs to the glycosyl hydrolase 89 family.</text>
</comment>
<evidence type="ECO:0000259" key="10">
    <source>
        <dbReference type="Pfam" id="PF12971"/>
    </source>
</evidence>
<dbReference type="Pfam" id="PF12972">
    <property type="entry name" value="NAGLU_C"/>
    <property type="match status" value="1"/>
</dbReference>
<keyword evidence="2" id="KW-0378">Hydrolase</keyword>